<evidence type="ECO:0000259" key="6">
    <source>
        <dbReference type="PROSITE" id="PS50931"/>
    </source>
</evidence>
<organism evidence="7 8">
    <name type="scientific">Streptomyces albiaxialis</name>
    <dbReference type="NCBI Taxonomy" id="329523"/>
    <lineage>
        <taxon>Bacteria</taxon>
        <taxon>Bacillati</taxon>
        <taxon>Actinomycetota</taxon>
        <taxon>Actinomycetes</taxon>
        <taxon>Kitasatosporales</taxon>
        <taxon>Streptomycetaceae</taxon>
        <taxon>Streptomyces</taxon>
    </lineage>
</organism>
<dbReference type="SUPFAM" id="SSF46785">
    <property type="entry name" value="Winged helix' DNA-binding domain"/>
    <property type="match status" value="1"/>
</dbReference>
<sequence>MGLDLHKLGHLIAVAEEGSLTRAAARLHLSQQALSTSIRVLEREVGVELLDRGGGGVSLLPAGRAMVEDARVLRGVARAALRRARRVGRGEAETLRVGHTPSVTGEETAALLARVVEAHPDVATEVHQRYPDELTAALLGGELDAGLCRGMRPAPGLVRTTLDQQRLHIAVAAGHPLAGRERLSLPDLADQHFMVWGPPGRSGYTDLLVEHCRAAGFEPRVERTPRQGTPPVTAVIGTDRLAFVTTPPGPAAGGRVRVLPLHPPLHAPLHALHLPHTTSPARDTLLAGTVAGGAAREDFPDRTGPVTPRSSA</sequence>
<name>A0ABN2WRX0_9ACTN</name>
<dbReference type="InterPro" id="IPR036390">
    <property type="entry name" value="WH_DNA-bd_sf"/>
</dbReference>
<dbReference type="InterPro" id="IPR005119">
    <property type="entry name" value="LysR_subst-bd"/>
</dbReference>
<comment type="similarity">
    <text evidence="1">Belongs to the LysR transcriptional regulatory family.</text>
</comment>
<keyword evidence="2" id="KW-0805">Transcription regulation</keyword>
<evidence type="ECO:0000256" key="1">
    <source>
        <dbReference type="ARBA" id="ARBA00009437"/>
    </source>
</evidence>
<dbReference type="InterPro" id="IPR036388">
    <property type="entry name" value="WH-like_DNA-bd_sf"/>
</dbReference>
<dbReference type="CDD" id="cd08414">
    <property type="entry name" value="PBP2_LTTR_aromatics_like"/>
    <property type="match status" value="1"/>
</dbReference>
<dbReference type="Pfam" id="PF03466">
    <property type="entry name" value="LysR_substrate"/>
    <property type="match status" value="1"/>
</dbReference>
<dbReference type="PANTHER" id="PTHR30346">
    <property type="entry name" value="TRANSCRIPTIONAL DUAL REGULATOR HCAR-RELATED"/>
    <property type="match status" value="1"/>
</dbReference>
<dbReference type="RefSeq" id="WP_344533651.1">
    <property type="nucleotide sequence ID" value="NZ_BAAAPE010000016.1"/>
</dbReference>
<dbReference type="Gene3D" id="1.10.10.10">
    <property type="entry name" value="Winged helix-like DNA-binding domain superfamily/Winged helix DNA-binding domain"/>
    <property type="match status" value="1"/>
</dbReference>
<proteinExistence type="inferred from homology"/>
<gene>
    <name evidence="7" type="ORF">GCM10009801_67210</name>
</gene>
<dbReference type="EMBL" id="BAAAPE010000016">
    <property type="protein sequence ID" value="GAA2097099.1"/>
    <property type="molecule type" value="Genomic_DNA"/>
</dbReference>
<keyword evidence="3" id="KW-0238">DNA-binding</keyword>
<feature type="region of interest" description="Disordered" evidence="5">
    <location>
        <begin position="293"/>
        <end position="312"/>
    </location>
</feature>
<dbReference type="SUPFAM" id="SSF53850">
    <property type="entry name" value="Periplasmic binding protein-like II"/>
    <property type="match status" value="1"/>
</dbReference>
<evidence type="ECO:0000256" key="4">
    <source>
        <dbReference type="ARBA" id="ARBA00023163"/>
    </source>
</evidence>
<evidence type="ECO:0000256" key="5">
    <source>
        <dbReference type="SAM" id="MobiDB-lite"/>
    </source>
</evidence>
<comment type="caution">
    <text evidence="7">The sequence shown here is derived from an EMBL/GenBank/DDBJ whole genome shotgun (WGS) entry which is preliminary data.</text>
</comment>
<dbReference type="Proteomes" id="UP001500016">
    <property type="component" value="Unassembled WGS sequence"/>
</dbReference>
<dbReference type="InterPro" id="IPR000847">
    <property type="entry name" value="LysR_HTH_N"/>
</dbReference>
<feature type="domain" description="HTH lysR-type" evidence="6">
    <location>
        <begin position="3"/>
        <end position="60"/>
    </location>
</feature>
<keyword evidence="4" id="KW-0804">Transcription</keyword>
<dbReference type="PRINTS" id="PR00039">
    <property type="entry name" value="HTHLYSR"/>
</dbReference>
<evidence type="ECO:0000256" key="3">
    <source>
        <dbReference type="ARBA" id="ARBA00023125"/>
    </source>
</evidence>
<evidence type="ECO:0000256" key="2">
    <source>
        <dbReference type="ARBA" id="ARBA00023015"/>
    </source>
</evidence>
<dbReference type="PROSITE" id="PS50931">
    <property type="entry name" value="HTH_LYSR"/>
    <property type="match status" value="1"/>
</dbReference>
<reference evidence="7 8" key="1">
    <citation type="journal article" date="2019" name="Int. J. Syst. Evol. Microbiol.">
        <title>The Global Catalogue of Microorganisms (GCM) 10K type strain sequencing project: providing services to taxonomists for standard genome sequencing and annotation.</title>
        <authorList>
            <consortium name="The Broad Institute Genomics Platform"/>
            <consortium name="The Broad Institute Genome Sequencing Center for Infectious Disease"/>
            <person name="Wu L."/>
            <person name="Ma J."/>
        </authorList>
    </citation>
    <scope>NUCLEOTIDE SEQUENCE [LARGE SCALE GENOMIC DNA]</scope>
    <source>
        <strain evidence="7 8">JCM 15478</strain>
    </source>
</reference>
<dbReference type="PANTHER" id="PTHR30346:SF0">
    <property type="entry name" value="HCA OPERON TRANSCRIPTIONAL ACTIVATOR HCAR"/>
    <property type="match status" value="1"/>
</dbReference>
<dbReference type="Pfam" id="PF00126">
    <property type="entry name" value="HTH_1"/>
    <property type="match status" value="1"/>
</dbReference>
<protein>
    <submittedName>
        <fullName evidence="7">LysR family transcriptional regulator</fullName>
    </submittedName>
</protein>
<accession>A0ABN2WRX0</accession>
<evidence type="ECO:0000313" key="7">
    <source>
        <dbReference type="EMBL" id="GAA2097099.1"/>
    </source>
</evidence>
<keyword evidence="8" id="KW-1185">Reference proteome</keyword>
<dbReference type="Gene3D" id="3.40.190.10">
    <property type="entry name" value="Periplasmic binding protein-like II"/>
    <property type="match status" value="2"/>
</dbReference>
<evidence type="ECO:0000313" key="8">
    <source>
        <dbReference type="Proteomes" id="UP001500016"/>
    </source>
</evidence>